<dbReference type="STRING" id="195913.SAMN04488004_107196"/>
<dbReference type="Proteomes" id="UP000199550">
    <property type="component" value="Unassembled WGS sequence"/>
</dbReference>
<sequence length="349" mass="39628">MSKSKPYLVPHTRSTRLYIRDGDKLVSTRETDRGRATAVLHRYISDKQAAVAAKVGVRLSDVLDVYEQERRTLNANTYEHKWRYLIARLRKRDGRRHLEEITPDWAKEFVRERLQEVQEPTIRQDLSSLTAAWALALRRGVTSLPVPPFDLPSASEPREDFLMRDEAERLVAAASKPHVRLFVRLALATAGRHKALLELRWSQVDLENGLVDLRRRAEPIPRKHRAGAKAPVPRQKARGHVPIAGTIIDELRISRERAVTDFVIEYRGKPLSSIKNGFSKAVIDAGLNPDFITPHALRHTAATWAMQAGVDPHKVAGMLGHKDTKMVMQVYGHHHPLFMHGISDALRLD</sequence>
<gene>
    <name evidence="4" type="ORF">SAMN04488004_107196</name>
</gene>
<dbReference type="CDD" id="cd00796">
    <property type="entry name" value="INT_Rci_Hp1_C"/>
    <property type="match status" value="1"/>
</dbReference>
<protein>
    <submittedName>
        <fullName evidence="4">Site-specific recombinase XerD</fullName>
    </submittedName>
</protein>
<dbReference type="GO" id="GO:0015074">
    <property type="term" value="P:DNA integration"/>
    <property type="evidence" value="ECO:0007669"/>
    <property type="project" value="UniProtKB-KW"/>
</dbReference>
<dbReference type="Gene3D" id="1.10.443.10">
    <property type="entry name" value="Intergrase catalytic core"/>
    <property type="match status" value="1"/>
</dbReference>
<feature type="domain" description="Tyr recombinase" evidence="3">
    <location>
        <begin position="157"/>
        <end position="344"/>
    </location>
</feature>
<dbReference type="GO" id="GO:0006310">
    <property type="term" value="P:DNA recombination"/>
    <property type="evidence" value="ECO:0007669"/>
    <property type="project" value="UniProtKB-KW"/>
</dbReference>
<dbReference type="InterPro" id="IPR002104">
    <property type="entry name" value="Integrase_catalytic"/>
</dbReference>
<dbReference type="InterPro" id="IPR013762">
    <property type="entry name" value="Integrase-like_cat_sf"/>
</dbReference>
<accession>A0A1I4EUG4</accession>
<dbReference type="PROSITE" id="PS51898">
    <property type="entry name" value="TYR_RECOMBINASE"/>
    <property type="match status" value="1"/>
</dbReference>
<dbReference type="InterPro" id="IPR050090">
    <property type="entry name" value="Tyrosine_recombinase_XerCD"/>
</dbReference>
<dbReference type="SUPFAM" id="SSF56349">
    <property type="entry name" value="DNA breaking-rejoining enzymes"/>
    <property type="match status" value="1"/>
</dbReference>
<keyword evidence="5" id="KW-1185">Reference proteome</keyword>
<dbReference type="Pfam" id="PF00589">
    <property type="entry name" value="Phage_integrase"/>
    <property type="match status" value="1"/>
</dbReference>
<dbReference type="GO" id="GO:0003677">
    <property type="term" value="F:DNA binding"/>
    <property type="evidence" value="ECO:0007669"/>
    <property type="project" value="InterPro"/>
</dbReference>
<proteinExistence type="predicted"/>
<dbReference type="OrthoDB" id="9808346at2"/>
<keyword evidence="1" id="KW-0229">DNA integration</keyword>
<keyword evidence="2" id="KW-0233">DNA recombination</keyword>
<evidence type="ECO:0000313" key="4">
    <source>
        <dbReference type="EMBL" id="SFL09352.1"/>
    </source>
</evidence>
<dbReference type="PANTHER" id="PTHR30349">
    <property type="entry name" value="PHAGE INTEGRASE-RELATED"/>
    <property type="match status" value="1"/>
</dbReference>
<evidence type="ECO:0000256" key="1">
    <source>
        <dbReference type="ARBA" id="ARBA00022908"/>
    </source>
</evidence>
<evidence type="ECO:0000259" key="3">
    <source>
        <dbReference type="PROSITE" id="PS51898"/>
    </source>
</evidence>
<dbReference type="PANTHER" id="PTHR30349:SF64">
    <property type="entry name" value="PROPHAGE INTEGRASE INTD-RELATED"/>
    <property type="match status" value="1"/>
</dbReference>
<dbReference type="AlphaFoldDB" id="A0A1I4EUG4"/>
<evidence type="ECO:0000256" key="2">
    <source>
        <dbReference type="ARBA" id="ARBA00023172"/>
    </source>
</evidence>
<evidence type="ECO:0000313" key="5">
    <source>
        <dbReference type="Proteomes" id="UP000199550"/>
    </source>
</evidence>
<dbReference type="EMBL" id="FOTF01000007">
    <property type="protein sequence ID" value="SFL09352.1"/>
    <property type="molecule type" value="Genomic_DNA"/>
</dbReference>
<reference evidence="4 5" key="1">
    <citation type="submission" date="2016-10" db="EMBL/GenBank/DDBJ databases">
        <authorList>
            <person name="de Groot N.N."/>
        </authorList>
    </citation>
    <scope>NUCLEOTIDE SEQUENCE [LARGE SCALE GENOMIC DNA]</scope>
    <source>
        <strain evidence="4 5">DSM 16199</strain>
    </source>
</reference>
<dbReference type="InterPro" id="IPR011010">
    <property type="entry name" value="DNA_brk_join_enz"/>
</dbReference>
<dbReference type="RefSeq" id="WP_090188242.1">
    <property type="nucleotide sequence ID" value="NZ_FOTF01000007.1"/>
</dbReference>
<name>A0A1I4EUG4_9RHOB</name>
<organism evidence="4 5">
    <name type="scientific">Loktanella salsilacus</name>
    <dbReference type="NCBI Taxonomy" id="195913"/>
    <lineage>
        <taxon>Bacteria</taxon>
        <taxon>Pseudomonadati</taxon>
        <taxon>Pseudomonadota</taxon>
        <taxon>Alphaproteobacteria</taxon>
        <taxon>Rhodobacterales</taxon>
        <taxon>Roseobacteraceae</taxon>
        <taxon>Loktanella</taxon>
    </lineage>
</organism>